<accession>A0A9P5P641</accession>
<evidence type="ECO:0000256" key="1">
    <source>
        <dbReference type="SAM" id="MobiDB-lite"/>
    </source>
</evidence>
<keyword evidence="3" id="KW-1185">Reference proteome</keyword>
<proteinExistence type="predicted"/>
<dbReference type="Proteomes" id="UP000772434">
    <property type="component" value="Unassembled WGS sequence"/>
</dbReference>
<organism evidence="2 3">
    <name type="scientific">Rhodocollybia butyracea</name>
    <dbReference type="NCBI Taxonomy" id="206335"/>
    <lineage>
        <taxon>Eukaryota</taxon>
        <taxon>Fungi</taxon>
        <taxon>Dikarya</taxon>
        <taxon>Basidiomycota</taxon>
        <taxon>Agaricomycotina</taxon>
        <taxon>Agaricomycetes</taxon>
        <taxon>Agaricomycetidae</taxon>
        <taxon>Agaricales</taxon>
        <taxon>Marasmiineae</taxon>
        <taxon>Omphalotaceae</taxon>
        <taxon>Rhodocollybia</taxon>
    </lineage>
</organism>
<dbReference type="AlphaFoldDB" id="A0A9P5P641"/>
<dbReference type="EMBL" id="JADNRY010000443">
    <property type="protein sequence ID" value="KAF9053979.1"/>
    <property type="molecule type" value="Genomic_DNA"/>
</dbReference>
<protein>
    <submittedName>
        <fullName evidence="2">Uncharacterized protein</fullName>
    </submittedName>
</protein>
<gene>
    <name evidence="2" type="ORF">BDP27DRAFT_1433707</name>
</gene>
<evidence type="ECO:0000313" key="2">
    <source>
        <dbReference type="EMBL" id="KAF9053979.1"/>
    </source>
</evidence>
<evidence type="ECO:0000313" key="3">
    <source>
        <dbReference type="Proteomes" id="UP000772434"/>
    </source>
</evidence>
<comment type="caution">
    <text evidence="2">The sequence shown here is derived from an EMBL/GenBank/DDBJ whole genome shotgun (WGS) entry which is preliminary data.</text>
</comment>
<feature type="compositionally biased region" description="Low complexity" evidence="1">
    <location>
        <begin position="124"/>
        <end position="144"/>
    </location>
</feature>
<sequence length="180" mass="19508">MPAITNAACHAQLALRTVLEDFDMQFPEVRKLLRQSSGSPVVPDLLRNDRIESVTSTIETIVNFDHTVPYSDSEYLKSTVDFFPLQTLRGPASLALQVAIKKLLAEFDVFPYMPASPVSTNPGSPIRFSPIPNPSSPSSSHAVPDPIPARSTSGPHSTLLGPLLVPDPIPPRQMLSISLV</sequence>
<reference evidence="2" key="1">
    <citation type="submission" date="2020-11" db="EMBL/GenBank/DDBJ databases">
        <authorList>
            <consortium name="DOE Joint Genome Institute"/>
            <person name="Ahrendt S."/>
            <person name="Riley R."/>
            <person name="Andreopoulos W."/>
            <person name="Labutti K."/>
            <person name="Pangilinan J."/>
            <person name="Ruiz-Duenas F.J."/>
            <person name="Barrasa J.M."/>
            <person name="Sanchez-Garcia M."/>
            <person name="Camarero S."/>
            <person name="Miyauchi S."/>
            <person name="Serrano A."/>
            <person name="Linde D."/>
            <person name="Babiker R."/>
            <person name="Drula E."/>
            <person name="Ayuso-Fernandez I."/>
            <person name="Pacheco R."/>
            <person name="Padilla G."/>
            <person name="Ferreira P."/>
            <person name="Barriuso J."/>
            <person name="Kellner H."/>
            <person name="Castanera R."/>
            <person name="Alfaro M."/>
            <person name="Ramirez L."/>
            <person name="Pisabarro A.G."/>
            <person name="Kuo A."/>
            <person name="Tritt A."/>
            <person name="Lipzen A."/>
            <person name="He G."/>
            <person name="Yan M."/>
            <person name="Ng V."/>
            <person name="Cullen D."/>
            <person name="Martin F."/>
            <person name="Rosso M.-N."/>
            <person name="Henrissat B."/>
            <person name="Hibbett D."/>
            <person name="Martinez A.T."/>
            <person name="Grigoriev I.V."/>
        </authorList>
    </citation>
    <scope>NUCLEOTIDE SEQUENCE</scope>
    <source>
        <strain evidence="2">AH 40177</strain>
    </source>
</reference>
<feature type="region of interest" description="Disordered" evidence="1">
    <location>
        <begin position="119"/>
        <end position="165"/>
    </location>
</feature>
<name>A0A9P5P641_9AGAR</name>